<dbReference type="InterPro" id="IPR036010">
    <property type="entry name" value="2Fe-2S_ferredoxin-like_sf"/>
</dbReference>
<dbReference type="InterPro" id="IPR012675">
    <property type="entry name" value="Beta-grasp_dom_sf"/>
</dbReference>
<proteinExistence type="predicted"/>
<dbReference type="InterPro" id="IPR005107">
    <property type="entry name" value="CO_DH_flav_C"/>
</dbReference>
<dbReference type="SUPFAM" id="SSF47741">
    <property type="entry name" value="CO dehydrogenase ISP C-domain like"/>
    <property type="match status" value="1"/>
</dbReference>
<dbReference type="InterPro" id="IPR001041">
    <property type="entry name" value="2Fe-2S_ferredoxin-type"/>
</dbReference>
<evidence type="ECO:0000256" key="5">
    <source>
        <dbReference type="ARBA" id="ARBA00023004"/>
    </source>
</evidence>
<keyword evidence="5" id="KW-0408">Iron</keyword>
<evidence type="ECO:0000256" key="4">
    <source>
        <dbReference type="ARBA" id="ARBA00023002"/>
    </source>
</evidence>
<dbReference type="PANTHER" id="PTHR45444:SF3">
    <property type="entry name" value="XANTHINE DEHYDROGENASE"/>
    <property type="match status" value="1"/>
</dbReference>
<dbReference type="InterPro" id="IPR036884">
    <property type="entry name" value="2Fe-2S-bd_dom_sf"/>
</dbReference>
<dbReference type="SUPFAM" id="SSF56176">
    <property type="entry name" value="FAD-binding/transporter-associated domain-like"/>
    <property type="match status" value="1"/>
</dbReference>
<reference evidence="7 8" key="1">
    <citation type="submission" date="2020-09" db="EMBL/GenBank/DDBJ databases">
        <title>Pseudoxanthomonas sp. CAU 1598 isolated from sand of Yaerae Beach.</title>
        <authorList>
            <person name="Kim W."/>
        </authorList>
    </citation>
    <scope>NUCLEOTIDE SEQUENCE [LARGE SCALE GENOMIC DNA]</scope>
    <source>
        <strain evidence="7 8">CAU 1598</strain>
    </source>
</reference>
<keyword evidence="3" id="KW-0274">FAD</keyword>
<dbReference type="EMBL" id="JACYTR010000010">
    <property type="protein sequence ID" value="MBD8525619.1"/>
    <property type="molecule type" value="Genomic_DNA"/>
</dbReference>
<dbReference type="SMART" id="SM01092">
    <property type="entry name" value="CO_deh_flav_C"/>
    <property type="match status" value="1"/>
</dbReference>
<dbReference type="InterPro" id="IPR016169">
    <property type="entry name" value="FAD-bd_PCMH_sub2"/>
</dbReference>
<dbReference type="PIRSF" id="PIRSF036557">
    <property type="entry name" value="XdhA_RC"/>
    <property type="match status" value="1"/>
</dbReference>
<dbReference type="SUPFAM" id="SSF54292">
    <property type="entry name" value="2Fe-2S ferredoxin-like"/>
    <property type="match status" value="1"/>
</dbReference>
<dbReference type="PROSITE" id="PS51387">
    <property type="entry name" value="FAD_PCMH"/>
    <property type="match status" value="1"/>
</dbReference>
<evidence type="ECO:0000256" key="2">
    <source>
        <dbReference type="ARBA" id="ARBA00022723"/>
    </source>
</evidence>
<dbReference type="SUPFAM" id="SSF55447">
    <property type="entry name" value="CO dehydrogenase flavoprotein C-terminal domain-like"/>
    <property type="match status" value="1"/>
</dbReference>
<organism evidence="7 8">
    <name type="scientific">Pseudomarimonas arenosa</name>
    <dbReference type="NCBI Taxonomy" id="2774145"/>
    <lineage>
        <taxon>Bacteria</taxon>
        <taxon>Pseudomonadati</taxon>
        <taxon>Pseudomonadota</taxon>
        <taxon>Gammaproteobacteria</taxon>
        <taxon>Lysobacterales</taxon>
        <taxon>Lysobacteraceae</taxon>
        <taxon>Pseudomarimonas</taxon>
    </lineage>
</organism>
<comment type="caution">
    <text evidence="7">The sequence shown here is derived from an EMBL/GenBank/DDBJ whole genome shotgun (WGS) entry which is preliminary data.</text>
</comment>
<dbReference type="Pfam" id="PF00941">
    <property type="entry name" value="FAD_binding_5"/>
    <property type="match status" value="1"/>
</dbReference>
<dbReference type="InterPro" id="IPR006058">
    <property type="entry name" value="2Fe2S_fd_BS"/>
</dbReference>
<evidence type="ECO:0000259" key="6">
    <source>
        <dbReference type="PROSITE" id="PS51387"/>
    </source>
</evidence>
<dbReference type="PROSITE" id="PS00197">
    <property type="entry name" value="2FE2S_FER_1"/>
    <property type="match status" value="1"/>
</dbReference>
<keyword evidence="4" id="KW-0560">Oxidoreductase</keyword>
<dbReference type="GO" id="GO:0016491">
    <property type="term" value="F:oxidoreductase activity"/>
    <property type="evidence" value="ECO:0007669"/>
    <property type="project" value="UniProtKB-KW"/>
</dbReference>
<dbReference type="Gene3D" id="3.10.20.30">
    <property type="match status" value="1"/>
</dbReference>
<feature type="domain" description="FAD-binding PCMH-type" evidence="6">
    <location>
        <begin position="172"/>
        <end position="345"/>
    </location>
</feature>
<dbReference type="GO" id="GO:0051537">
    <property type="term" value="F:2 iron, 2 sulfur cluster binding"/>
    <property type="evidence" value="ECO:0007669"/>
    <property type="project" value="InterPro"/>
</dbReference>
<keyword evidence="2" id="KW-0479">Metal-binding</keyword>
<dbReference type="InterPro" id="IPR012175">
    <property type="entry name" value="Xanth_DH_ssu_bac"/>
</dbReference>
<dbReference type="Proteomes" id="UP000613768">
    <property type="component" value="Unassembled WGS sequence"/>
</dbReference>
<dbReference type="Pfam" id="PF03450">
    <property type="entry name" value="CO_deh_flav_C"/>
    <property type="match status" value="1"/>
</dbReference>
<keyword evidence="8" id="KW-1185">Reference proteome</keyword>
<dbReference type="Pfam" id="PF01799">
    <property type="entry name" value="Fer2_2"/>
    <property type="match status" value="1"/>
</dbReference>
<dbReference type="Gene3D" id="3.30.465.10">
    <property type="match status" value="1"/>
</dbReference>
<evidence type="ECO:0000313" key="8">
    <source>
        <dbReference type="Proteomes" id="UP000613768"/>
    </source>
</evidence>
<dbReference type="GO" id="GO:0005506">
    <property type="term" value="F:iron ion binding"/>
    <property type="evidence" value="ECO:0007669"/>
    <property type="project" value="InterPro"/>
</dbReference>
<dbReference type="InterPro" id="IPR002888">
    <property type="entry name" value="2Fe-2S-bd"/>
</dbReference>
<dbReference type="InterPro" id="IPR016166">
    <property type="entry name" value="FAD-bd_PCMH"/>
</dbReference>
<dbReference type="GO" id="GO:0071949">
    <property type="term" value="F:FAD binding"/>
    <property type="evidence" value="ECO:0007669"/>
    <property type="project" value="InterPro"/>
</dbReference>
<gene>
    <name evidence="7" type="ORF">IFO71_07680</name>
</gene>
<dbReference type="InterPro" id="IPR002346">
    <property type="entry name" value="Mopterin_DH_FAD-bd"/>
</dbReference>
<protein>
    <submittedName>
        <fullName evidence="7">FAD binding domain-containing protein</fullName>
    </submittedName>
</protein>
<dbReference type="Gene3D" id="3.30.390.50">
    <property type="entry name" value="CO dehydrogenase flavoprotein, C-terminal domain"/>
    <property type="match status" value="1"/>
</dbReference>
<dbReference type="InterPro" id="IPR036318">
    <property type="entry name" value="FAD-bd_PCMH-like_sf"/>
</dbReference>
<dbReference type="InterPro" id="IPR036683">
    <property type="entry name" value="CO_DH_flav_C_dom_sf"/>
</dbReference>
<dbReference type="AlphaFoldDB" id="A0AAW3ZJC4"/>
<evidence type="ECO:0000256" key="1">
    <source>
        <dbReference type="ARBA" id="ARBA00022630"/>
    </source>
</evidence>
<dbReference type="PANTHER" id="PTHR45444">
    <property type="entry name" value="XANTHINE DEHYDROGENASE"/>
    <property type="match status" value="1"/>
</dbReference>
<dbReference type="Gene3D" id="1.10.150.120">
    <property type="entry name" value="[2Fe-2S]-binding domain"/>
    <property type="match status" value="1"/>
</dbReference>
<keyword evidence="1" id="KW-0285">Flavoprotein</keyword>
<name>A0AAW3ZJC4_9GAMM</name>
<dbReference type="Pfam" id="PF00111">
    <property type="entry name" value="Fer2"/>
    <property type="match status" value="1"/>
</dbReference>
<evidence type="ECO:0000313" key="7">
    <source>
        <dbReference type="EMBL" id="MBD8525619.1"/>
    </source>
</evidence>
<dbReference type="InterPro" id="IPR016208">
    <property type="entry name" value="Ald_Oxase/xanthine_DH-like"/>
</dbReference>
<evidence type="ECO:0000256" key="3">
    <source>
        <dbReference type="ARBA" id="ARBA00022827"/>
    </source>
</evidence>
<accession>A0AAW3ZJC4</accession>
<sequence length="459" mass="49637">MTELPEILLNGQRHCLGAGDPSESLLRWLKRQQLHGTKEGCADGDCGACTVALRLPDVDGKPQWQAVNACLLPVGCLPGREVMTVEALAVGERLHPVQQAMVECAGSQCGYCTPGFVMSLFAAQAADQLDEACFEGNLCRCTGYLPIRRALERLQDLPFQAPALGTDAPCLESGNAEGWSVPRDLAHALAIKQADPQAVWFAGGTDLGVVLSHGQSKPARYIALDRLPELQQIEIGDQVVRIGAGVALRTIEQRLTGMFAAIDQMLPWFAARQVRNRATLGGNLGTASPIGDLLPVLLVLDAVVHVRSAAGSRDLAIDEFFTGYRQTQLRPDELIEAVSIPRRNDWLSAAYKVAKRQTDDISIVAAVFALKLNAERRVEAARLAFGGVAALPLRAKRAEAELIGQRLDQTTIEAIADTLRAEFTPLSDLRAGADYRRALCGNLFAKFIREQFEPAEVAA</sequence>